<gene>
    <name evidence="2" type="ORF">PSON_ATCC_30995.1.T1540025</name>
</gene>
<dbReference type="EMBL" id="CAJJDN010000154">
    <property type="protein sequence ID" value="CAD8124814.1"/>
    <property type="molecule type" value="Genomic_DNA"/>
</dbReference>
<accession>A0A8S1RBV0</accession>
<keyword evidence="3" id="KW-1185">Reference proteome</keyword>
<evidence type="ECO:0000313" key="2">
    <source>
        <dbReference type="EMBL" id="CAD8124814.1"/>
    </source>
</evidence>
<comment type="caution">
    <text evidence="2">The sequence shown here is derived from an EMBL/GenBank/DDBJ whole genome shotgun (WGS) entry which is preliminary data.</text>
</comment>
<dbReference type="Proteomes" id="UP000692954">
    <property type="component" value="Unassembled WGS sequence"/>
</dbReference>
<feature type="region of interest" description="Disordered" evidence="1">
    <location>
        <begin position="27"/>
        <end position="74"/>
    </location>
</feature>
<protein>
    <submittedName>
        <fullName evidence="2">Uncharacterized protein</fullName>
    </submittedName>
</protein>
<dbReference type="AlphaFoldDB" id="A0A8S1RBV0"/>
<sequence length="136" mass="15646">MGSTCLQIPMNGNDIIVWEQISVRKEERQDQLRLQQKQSESSECPDEEIQMTSHSNDDKYNSQDEISVPQINQSPSKTCKSILKNKNDFQIVRSKSQNKTVSFSFIPPDQLKDMLTSKGRLSEEQKKFLASLYESV</sequence>
<evidence type="ECO:0000313" key="3">
    <source>
        <dbReference type="Proteomes" id="UP000692954"/>
    </source>
</evidence>
<feature type="compositionally biased region" description="Polar residues" evidence="1">
    <location>
        <begin position="32"/>
        <end position="42"/>
    </location>
</feature>
<feature type="compositionally biased region" description="Polar residues" evidence="1">
    <location>
        <begin position="63"/>
        <end position="74"/>
    </location>
</feature>
<dbReference type="OrthoDB" id="291449at2759"/>
<organism evidence="2 3">
    <name type="scientific">Paramecium sonneborni</name>
    <dbReference type="NCBI Taxonomy" id="65129"/>
    <lineage>
        <taxon>Eukaryota</taxon>
        <taxon>Sar</taxon>
        <taxon>Alveolata</taxon>
        <taxon>Ciliophora</taxon>
        <taxon>Intramacronucleata</taxon>
        <taxon>Oligohymenophorea</taxon>
        <taxon>Peniculida</taxon>
        <taxon>Parameciidae</taxon>
        <taxon>Paramecium</taxon>
    </lineage>
</organism>
<evidence type="ECO:0000256" key="1">
    <source>
        <dbReference type="SAM" id="MobiDB-lite"/>
    </source>
</evidence>
<proteinExistence type="predicted"/>
<reference evidence="2" key="1">
    <citation type="submission" date="2021-01" db="EMBL/GenBank/DDBJ databases">
        <authorList>
            <consortium name="Genoscope - CEA"/>
            <person name="William W."/>
        </authorList>
    </citation>
    <scope>NUCLEOTIDE SEQUENCE</scope>
</reference>
<name>A0A8S1RBV0_9CILI</name>